<keyword evidence="4" id="KW-1185">Reference proteome</keyword>
<feature type="region of interest" description="Disordered" evidence="2">
    <location>
        <begin position="1"/>
        <end position="21"/>
    </location>
</feature>
<feature type="compositionally biased region" description="Basic and acidic residues" evidence="2">
    <location>
        <begin position="1"/>
        <end position="13"/>
    </location>
</feature>
<dbReference type="RefSeq" id="WP_253767040.1">
    <property type="nucleotide sequence ID" value="NZ_JAMTCK010000002.1"/>
</dbReference>
<proteinExistence type="predicted"/>
<dbReference type="EMBL" id="JAMTCK010000002">
    <property type="protein sequence ID" value="MCP2163895.1"/>
    <property type="molecule type" value="Genomic_DNA"/>
</dbReference>
<evidence type="ECO:0000313" key="3">
    <source>
        <dbReference type="EMBL" id="MCP2163895.1"/>
    </source>
</evidence>
<name>A0AAE3KEI8_9PSEU</name>
<comment type="caution">
    <text evidence="3">The sequence shown here is derived from an EMBL/GenBank/DDBJ whole genome shotgun (WGS) entry which is preliminary data.</text>
</comment>
<feature type="coiled-coil region" evidence="1">
    <location>
        <begin position="229"/>
        <end position="260"/>
    </location>
</feature>
<keyword evidence="1" id="KW-0175">Coiled coil</keyword>
<protein>
    <submittedName>
        <fullName evidence="3">Uncharacterized protein</fullName>
    </submittedName>
</protein>
<sequence>MSGARQERARQERYGQPVGPGAVLDELSDQASYEAEFAVTLADYATVIREAVQGLTEGHDEIREKELEYRSQDFPRLLNAVRRRVEDKVPYLTASLGPARKKADAVIFRLRADIKKVLGDLRRCRADLKEATDDTVYKERKLAAEKERFQRLLDLPVTVPDWVTRLTALEGDLLKAIEAGDDFVAYATLSEINRLYEEELSIPGGEEYRDVLTSQWGRVVVAQKELLDVKRHAAELASAVRQLEELYERLTADRVAELRRRWEQALREPGGSGRQ</sequence>
<accession>A0AAE3KEI8</accession>
<gene>
    <name evidence="3" type="ORF">LX83_000735</name>
</gene>
<reference evidence="3" key="1">
    <citation type="submission" date="2022-06" db="EMBL/GenBank/DDBJ databases">
        <title>Genomic Encyclopedia of Archaeal and Bacterial Type Strains, Phase II (KMG-II): from individual species to whole genera.</title>
        <authorList>
            <person name="Goeker M."/>
        </authorList>
    </citation>
    <scope>NUCLEOTIDE SEQUENCE</scope>
    <source>
        <strain evidence="3">DSM 43935</strain>
    </source>
</reference>
<evidence type="ECO:0000313" key="4">
    <source>
        <dbReference type="Proteomes" id="UP001206128"/>
    </source>
</evidence>
<dbReference type="AlphaFoldDB" id="A0AAE3KEI8"/>
<organism evidence="3 4">
    <name type="scientific">Goodfellowiella coeruleoviolacea</name>
    <dbReference type="NCBI Taxonomy" id="334858"/>
    <lineage>
        <taxon>Bacteria</taxon>
        <taxon>Bacillati</taxon>
        <taxon>Actinomycetota</taxon>
        <taxon>Actinomycetes</taxon>
        <taxon>Pseudonocardiales</taxon>
        <taxon>Pseudonocardiaceae</taxon>
        <taxon>Goodfellowiella</taxon>
    </lineage>
</organism>
<evidence type="ECO:0000256" key="1">
    <source>
        <dbReference type="SAM" id="Coils"/>
    </source>
</evidence>
<evidence type="ECO:0000256" key="2">
    <source>
        <dbReference type="SAM" id="MobiDB-lite"/>
    </source>
</evidence>
<dbReference type="Proteomes" id="UP001206128">
    <property type="component" value="Unassembled WGS sequence"/>
</dbReference>